<protein>
    <recommendedName>
        <fullName evidence="10">Cytochrome P450</fullName>
    </recommendedName>
</protein>
<comment type="caution">
    <text evidence="8">The sequence shown here is derived from an EMBL/GenBank/DDBJ whole genome shotgun (WGS) entry which is preliminary data.</text>
</comment>
<dbReference type="PANTHER" id="PTHR24289">
    <property type="entry name" value="STEROID 17-ALPHA-HYDROXYLASE/17,20 LYASE"/>
    <property type="match status" value="1"/>
</dbReference>
<evidence type="ECO:0000256" key="4">
    <source>
        <dbReference type="ARBA" id="ARBA00023002"/>
    </source>
</evidence>
<proteinExistence type="inferred from homology"/>
<evidence type="ECO:0000313" key="8">
    <source>
        <dbReference type="EMBL" id="KAG8196162.1"/>
    </source>
</evidence>
<dbReference type="Proteomes" id="UP000827092">
    <property type="component" value="Unassembled WGS sequence"/>
</dbReference>
<accession>A0AAV6VHY9</accession>
<evidence type="ECO:0000256" key="3">
    <source>
        <dbReference type="ARBA" id="ARBA00022723"/>
    </source>
</evidence>
<evidence type="ECO:0000313" key="9">
    <source>
        <dbReference type="Proteomes" id="UP000827092"/>
    </source>
</evidence>
<dbReference type="Pfam" id="PF00067">
    <property type="entry name" value="p450"/>
    <property type="match status" value="2"/>
</dbReference>
<keyword evidence="7" id="KW-1133">Transmembrane helix</keyword>
<sequence length="247" mass="28794">MSYFSVLVTFIGGVALVLYWLMQNKDGTMPPGPIGIPILGYLPFISNKPHIQFQNLARYYGPVFSIQMPNRYAIIIEDFSVIRKVLSWRKDKKKNFTGLFFPQNVADKFLYLEYEMHYKINKLFAEEIDVYLDIHKNIEAEEETTHGKNPIPVANSLTNYTYEHSVVFELFRWKTFSTLKLLWISNRDLTLEGYFIPKGSWFIANFYSIYHNPKYFGGKVDSFNPKRFVNNNNGIVKEIIGISLQPG</sequence>
<evidence type="ECO:0000256" key="1">
    <source>
        <dbReference type="ARBA" id="ARBA00010617"/>
    </source>
</evidence>
<name>A0AAV6VHY9_9ARAC</name>
<dbReference type="Gene3D" id="1.10.630.10">
    <property type="entry name" value="Cytochrome P450"/>
    <property type="match status" value="2"/>
</dbReference>
<keyword evidence="4" id="KW-0560">Oxidoreductase</keyword>
<keyword evidence="9" id="KW-1185">Reference proteome</keyword>
<keyword evidence="3" id="KW-0479">Metal-binding</keyword>
<dbReference type="InterPro" id="IPR001128">
    <property type="entry name" value="Cyt_P450"/>
</dbReference>
<evidence type="ECO:0000256" key="6">
    <source>
        <dbReference type="ARBA" id="ARBA00023033"/>
    </source>
</evidence>
<organism evidence="8 9">
    <name type="scientific">Oedothorax gibbosus</name>
    <dbReference type="NCBI Taxonomy" id="931172"/>
    <lineage>
        <taxon>Eukaryota</taxon>
        <taxon>Metazoa</taxon>
        <taxon>Ecdysozoa</taxon>
        <taxon>Arthropoda</taxon>
        <taxon>Chelicerata</taxon>
        <taxon>Arachnida</taxon>
        <taxon>Araneae</taxon>
        <taxon>Araneomorphae</taxon>
        <taxon>Entelegynae</taxon>
        <taxon>Araneoidea</taxon>
        <taxon>Linyphiidae</taxon>
        <taxon>Erigoninae</taxon>
        <taxon>Oedothorax</taxon>
    </lineage>
</organism>
<reference evidence="8 9" key="1">
    <citation type="journal article" date="2022" name="Nat. Ecol. Evol.">
        <title>A masculinizing supergene underlies an exaggerated male reproductive morph in a spider.</title>
        <authorList>
            <person name="Hendrickx F."/>
            <person name="De Corte Z."/>
            <person name="Sonet G."/>
            <person name="Van Belleghem S.M."/>
            <person name="Kostlbacher S."/>
            <person name="Vangestel C."/>
        </authorList>
    </citation>
    <scope>NUCLEOTIDE SEQUENCE [LARGE SCALE GENOMIC DNA]</scope>
    <source>
        <strain evidence="8">W744_W776</strain>
    </source>
</reference>
<comment type="similarity">
    <text evidence="1">Belongs to the cytochrome P450 family.</text>
</comment>
<dbReference type="InterPro" id="IPR036396">
    <property type="entry name" value="Cyt_P450_sf"/>
</dbReference>
<evidence type="ECO:0000256" key="7">
    <source>
        <dbReference type="SAM" id="Phobius"/>
    </source>
</evidence>
<dbReference type="GO" id="GO:0005506">
    <property type="term" value="F:iron ion binding"/>
    <property type="evidence" value="ECO:0007669"/>
    <property type="project" value="InterPro"/>
</dbReference>
<evidence type="ECO:0008006" key="10">
    <source>
        <dbReference type="Google" id="ProtNLM"/>
    </source>
</evidence>
<dbReference type="PANTHER" id="PTHR24289:SF1">
    <property type="entry name" value="STEROID 17-ALPHA-HYDROXYLASE_17,20 LYASE"/>
    <property type="match status" value="1"/>
</dbReference>
<dbReference type="AlphaFoldDB" id="A0AAV6VHY9"/>
<keyword evidence="6" id="KW-0503">Monooxygenase</keyword>
<feature type="transmembrane region" description="Helical" evidence="7">
    <location>
        <begin position="6"/>
        <end position="22"/>
    </location>
</feature>
<gene>
    <name evidence="8" type="ORF">JTE90_007892</name>
</gene>
<dbReference type="GO" id="GO:0016705">
    <property type="term" value="F:oxidoreductase activity, acting on paired donors, with incorporation or reduction of molecular oxygen"/>
    <property type="evidence" value="ECO:0007669"/>
    <property type="project" value="InterPro"/>
</dbReference>
<dbReference type="GO" id="GO:0004497">
    <property type="term" value="F:monooxygenase activity"/>
    <property type="evidence" value="ECO:0007669"/>
    <property type="project" value="UniProtKB-KW"/>
</dbReference>
<keyword evidence="7" id="KW-0472">Membrane</keyword>
<keyword evidence="5" id="KW-0408">Iron</keyword>
<dbReference type="EMBL" id="JAFNEN010000074">
    <property type="protein sequence ID" value="KAG8196162.1"/>
    <property type="molecule type" value="Genomic_DNA"/>
</dbReference>
<dbReference type="GO" id="GO:0020037">
    <property type="term" value="F:heme binding"/>
    <property type="evidence" value="ECO:0007669"/>
    <property type="project" value="InterPro"/>
</dbReference>
<keyword evidence="2" id="KW-0349">Heme</keyword>
<evidence type="ECO:0000256" key="5">
    <source>
        <dbReference type="ARBA" id="ARBA00023004"/>
    </source>
</evidence>
<keyword evidence="7" id="KW-0812">Transmembrane</keyword>
<dbReference type="SUPFAM" id="SSF48264">
    <property type="entry name" value="Cytochrome P450"/>
    <property type="match status" value="2"/>
</dbReference>
<evidence type="ECO:0000256" key="2">
    <source>
        <dbReference type="ARBA" id="ARBA00022617"/>
    </source>
</evidence>